<dbReference type="Gene3D" id="3.30.470.20">
    <property type="entry name" value="ATP-grasp fold, B domain"/>
    <property type="match status" value="1"/>
</dbReference>
<accession>A0A0A6XZ96</accession>
<dbReference type="InterPro" id="IPR005875">
    <property type="entry name" value="PurK"/>
</dbReference>
<reference evidence="9 11" key="2">
    <citation type="submission" date="2020-02" db="EMBL/GenBank/DDBJ databases">
        <authorList>
            <person name="Feng H."/>
        </authorList>
    </citation>
    <scope>NUCLEOTIDE SEQUENCE [LARGE SCALE GENOMIC DNA]</scope>
    <source>
        <strain evidence="9 11">Gsoil 114</strain>
    </source>
</reference>
<dbReference type="Pfam" id="PF22660">
    <property type="entry name" value="RS_preATP-grasp-like"/>
    <property type="match status" value="1"/>
</dbReference>
<feature type="binding site" evidence="5">
    <location>
        <position position="191"/>
    </location>
    <ligand>
        <name>ATP</name>
        <dbReference type="ChEBI" id="CHEBI:30616"/>
    </ligand>
</feature>
<gene>
    <name evidence="5 6 9" type="primary">purK</name>
    <name evidence="9" type="ORF">G4D61_15245</name>
    <name evidence="8" type="ORF">NG54_09100</name>
</gene>
<dbReference type="Pfam" id="PF02222">
    <property type="entry name" value="ATP-grasp"/>
    <property type="match status" value="1"/>
</dbReference>
<dbReference type="FunFam" id="3.30.470.20:FF:000029">
    <property type="entry name" value="N5-carboxyaminoimidazole ribonucleotide synthase"/>
    <property type="match status" value="1"/>
</dbReference>
<evidence type="ECO:0000256" key="3">
    <source>
        <dbReference type="ARBA" id="ARBA00022755"/>
    </source>
</evidence>
<dbReference type="InterPro" id="IPR011761">
    <property type="entry name" value="ATP-grasp"/>
</dbReference>
<evidence type="ECO:0000256" key="5">
    <source>
        <dbReference type="HAMAP-Rule" id="MF_01928"/>
    </source>
</evidence>
<dbReference type="EMBL" id="JAAIWK010000030">
    <property type="protein sequence ID" value="NEY21302.1"/>
    <property type="molecule type" value="Genomic_DNA"/>
</dbReference>
<dbReference type="InterPro" id="IPR011054">
    <property type="entry name" value="Rudment_hybrid_motif"/>
</dbReference>
<comment type="subunit">
    <text evidence="5 6">Homodimer.</text>
</comment>
<dbReference type="GO" id="GO:0004638">
    <property type="term" value="F:phosphoribosylaminoimidazole carboxylase activity"/>
    <property type="evidence" value="ECO:0007669"/>
    <property type="project" value="InterPro"/>
</dbReference>
<dbReference type="PANTHER" id="PTHR11609:SF5">
    <property type="entry name" value="PHOSPHORIBOSYLAMINOIMIDAZOLE CARBOXYLASE"/>
    <property type="match status" value="1"/>
</dbReference>
<evidence type="ECO:0000256" key="2">
    <source>
        <dbReference type="ARBA" id="ARBA00022741"/>
    </source>
</evidence>
<dbReference type="EC" id="6.3.4.18" evidence="5 6"/>
<comment type="catalytic activity">
    <reaction evidence="5 6">
        <text>5-amino-1-(5-phospho-beta-D-ribosyl)imidazole + hydrogencarbonate + ATP = 5-carboxyamino-1-(5-phospho-D-ribosyl)imidazole + ADP + phosphate + 2 H(+)</text>
        <dbReference type="Rhea" id="RHEA:19317"/>
        <dbReference type="ChEBI" id="CHEBI:15378"/>
        <dbReference type="ChEBI" id="CHEBI:17544"/>
        <dbReference type="ChEBI" id="CHEBI:30616"/>
        <dbReference type="ChEBI" id="CHEBI:43474"/>
        <dbReference type="ChEBI" id="CHEBI:58730"/>
        <dbReference type="ChEBI" id="CHEBI:137981"/>
        <dbReference type="ChEBI" id="CHEBI:456216"/>
        <dbReference type="EC" id="6.3.4.18"/>
    </reaction>
</comment>
<protein>
    <recommendedName>
        <fullName evidence="5 6">N5-carboxyaminoimidazole ribonucleotide synthase</fullName>
        <shortName evidence="5 6">N5-CAIR synthase</shortName>
        <ecNumber evidence="5 6">6.3.4.18</ecNumber>
    </recommendedName>
    <alternativeName>
        <fullName evidence="5 6">5-(carboxyamino)imidazole ribonucleotide synthetase</fullName>
    </alternativeName>
</protein>
<dbReference type="SUPFAM" id="SSF56059">
    <property type="entry name" value="Glutathione synthetase ATP-binding domain-like"/>
    <property type="match status" value="1"/>
</dbReference>
<comment type="function">
    <text evidence="5">Catalyzes the ATP-dependent conversion of 5-aminoimidazole ribonucleotide (AIR) and HCO(3)(-) to N5-carboxyaminoimidazole ribonucleotide (N5-CAIR).</text>
</comment>
<dbReference type="Pfam" id="PF17769">
    <property type="entry name" value="PurK_C"/>
    <property type="match status" value="1"/>
</dbReference>
<reference evidence="8 10" key="1">
    <citation type="submission" date="2014-10" db="EMBL/GenBank/DDBJ databases">
        <title>Draft genome of phytase producing Bacillus ginsengihumi strain M2.11.</title>
        <authorList>
            <person name="Toymentseva A."/>
            <person name="Boulygina E.A."/>
            <person name="Kazakov S.V."/>
            <person name="Kayumov I."/>
            <person name="Suleimanova A.D."/>
            <person name="Mardanova A.M."/>
            <person name="Maria S.N."/>
            <person name="Sergey M.Y."/>
            <person name="Sharipova M.R."/>
        </authorList>
    </citation>
    <scope>NUCLEOTIDE SEQUENCE [LARGE SCALE GENOMIC DNA]</scope>
    <source>
        <strain evidence="8 10">M2.11</strain>
    </source>
</reference>
<comment type="similarity">
    <text evidence="5 6">Belongs to the PurK/PurT family.</text>
</comment>
<comment type="caution">
    <text evidence="8">The sequence shown here is derived from an EMBL/GenBank/DDBJ whole genome shotgun (WGS) entry which is preliminary data.</text>
</comment>
<dbReference type="FunFam" id="3.40.50.20:FF:000016">
    <property type="entry name" value="N5-carboxyaminoimidazole ribonucleotide synthase"/>
    <property type="match status" value="1"/>
</dbReference>
<dbReference type="Proteomes" id="UP000030588">
    <property type="component" value="Unassembled WGS sequence"/>
</dbReference>
<dbReference type="InterPro" id="IPR013815">
    <property type="entry name" value="ATP_grasp_subdomain_1"/>
</dbReference>
<organism evidence="8 10">
    <name type="scientific">Heyndrickxia ginsengihumi</name>
    <dbReference type="NCBI Taxonomy" id="363870"/>
    <lineage>
        <taxon>Bacteria</taxon>
        <taxon>Bacillati</taxon>
        <taxon>Bacillota</taxon>
        <taxon>Bacilli</taxon>
        <taxon>Bacillales</taxon>
        <taxon>Bacillaceae</taxon>
        <taxon>Heyndrickxia</taxon>
    </lineage>
</organism>
<dbReference type="InterPro" id="IPR003135">
    <property type="entry name" value="ATP-grasp_carboxylate-amine"/>
</dbReference>
<feature type="domain" description="ATP-grasp" evidence="7">
    <location>
        <begin position="112"/>
        <end position="298"/>
    </location>
</feature>
<dbReference type="HAMAP" id="MF_01928">
    <property type="entry name" value="PurK"/>
    <property type="match status" value="1"/>
</dbReference>
<evidence type="ECO:0000256" key="4">
    <source>
        <dbReference type="ARBA" id="ARBA00022840"/>
    </source>
</evidence>
<feature type="binding site" evidence="5">
    <location>
        <begin position="268"/>
        <end position="269"/>
    </location>
    <ligand>
        <name>ATP</name>
        <dbReference type="ChEBI" id="CHEBI:30616"/>
    </ligand>
</feature>
<sequence>MDRKVILPGSTIGIIGGGQLGRMMALAAKQAGFRIVVLDPAFNSPCGQVADEQIVTDYDDYDGLRQLADKCDVITYEFENIDYEALKKLTGIAYIPQGAELIRITQNRIIEKDTLVRSGVQVAPYEAIYTYEDLIGAISRIGYPCIIKTAQGGYDGKGQMTLKSDDDIQAAAPLIEHGPCVLEKMINFEKELSVIVARNETRAMTCFPVVENIHFEHILHKTIAPARINSTVEKAAKAIAVKIAQYVDLIGTLAVEMFLTSTGEVYVNELAPRPHNSGHYSIEACNISQFGQHIRAICNWPLQEIELLKSAIMVNILGQHVDNLNKQIPYQSAWFIHLYGKDQAKYQRKMGHVTILTEDVETTLDMLNQTGIWKDVKKKSEAFIHD</sequence>
<dbReference type="SUPFAM" id="SSF52440">
    <property type="entry name" value="PreATP-grasp domain"/>
    <property type="match status" value="1"/>
</dbReference>
<evidence type="ECO:0000313" key="10">
    <source>
        <dbReference type="Proteomes" id="UP000030588"/>
    </source>
</evidence>
<dbReference type="Gene3D" id="3.30.1490.20">
    <property type="entry name" value="ATP-grasp fold, A domain"/>
    <property type="match status" value="1"/>
</dbReference>
<dbReference type="GO" id="GO:0046872">
    <property type="term" value="F:metal ion binding"/>
    <property type="evidence" value="ECO:0007669"/>
    <property type="project" value="InterPro"/>
</dbReference>
<dbReference type="GO" id="GO:0005524">
    <property type="term" value="F:ATP binding"/>
    <property type="evidence" value="ECO:0007669"/>
    <property type="project" value="UniProtKB-UniRule"/>
</dbReference>
<dbReference type="GO" id="GO:0006189">
    <property type="term" value="P:'de novo' IMP biosynthetic process"/>
    <property type="evidence" value="ECO:0007669"/>
    <property type="project" value="UniProtKB-UniRule"/>
</dbReference>
<dbReference type="Gene3D" id="3.40.50.20">
    <property type="match status" value="1"/>
</dbReference>
<keyword evidence="2 5" id="KW-0547">Nucleotide-binding</keyword>
<dbReference type="NCBIfam" id="NF004679">
    <property type="entry name" value="PRK06019.1-5"/>
    <property type="match status" value="1"/>
</dbReference>
<name>A0A0A6XZ96_9BACI</name>
<dbReference type="GO" id="GO:0005829">
    <property type="term" value="C:cytosol"/>
    <property type="evidence" value="ECO:0007669"/>
    <property type="project" value="TreeGrafter"/>
</dbReference>
<evidence type="ECO:0000256" key="6">
    <source>
        <dbReference type="RuleBase" id="RU361200"/>
    </source>
</evidence>
<keyword evidence="4 5" id="KW-0067">ATP-binding</keyword>
<dbReference type="FunFam" id="3.30.1490.20:FF:000015">
    <property type="entry name" value="N5-carboxyaminoimidazole ribonucleotide synthase"/>
    <property type="match status" value="1"/>
</dbReference>
<feature type="binding site" evidence="5">
    <location>
        <begin position="153"/>
        <end position="159"/>
    </location>
    <ligand>
        <name>ATP</name>
        <dbReference type="ChEBI" id="CHEBI:30616"/>
    </ligand>
</feature>
<feature type="binding site" evidence="5">
    <location>
        <begin position="183"/>
        <end position="186"/>
    </location>
    <ligand>
        <name>ATP</name>
        <dbReference type="ChEBI" id="CHEBI:30616"/>
    </ligand>
</feature>
<feature type="binding site" evidence="5">
    <location>
        <position position="108"/>
    </location>
    <ligand>
        <name>ATP</name>
        <dbReference type="ChEBI" id="CHEBI:30616"/>
    </ligand>
</feature>
<comment type="function">
    <text evidence="6">Catalyzes the ATP-dependent conversion of 5-aminoimidazole ribonucleotide (AIR) and HCO(3)- to N5-carboxyaminoimidazole ribonucleotide (N5-CAIR).</text>
</comment>
<dbReference type="OrthoDB" id="9804625at2"/>
<dbReference type="NCBIfam" id="NF004676">
    <property type="entry name" value="PRK06019.1-2"/>
    <property type="match status" value="1"/>
</dbReference>
<dbReference type="PROSITE" id="PS50975">
    <property type="entry name" value="ATP_GRASP"/>
    <property type="match status" value="1"/>
</dbReference>
<keyword evidence="1 5" id="KW-0436">Ligase</keyword>
<dbReference type="Proteomes" id="UP000476934">
    <property type="component" value="Unassembled WGS sequence"/>
</dbReference>
<dbReference type="RefSeq" id="WP_035354538.1">
    <property type="nucleotide sequence ID" value="NZ_JAAIWK010000030.1"/>
</dbReference>
<keyword evidence="3 5" id="KW-0658">Purine biosynthesis</keyword>
<dbReference type="AlphaFoldDB" id="A0A0A6XZ96"/>
<dbReference type="STRING" id="363870.NG54_09100"/>
<dbReference type="UniPathway" id="UPA00074">
    <property type="reaction ID" value="UER00942"/>
</dbReference>
<dbReference type="NCBIfam" id="TIGR01161">
    <property type="entry name" value="purK"/>
    <property type="match status" value="1"/>
</dbReference>
<feature type="binding site" evidence="5">
    <location>
        <position position="148"/>
    </location>
    <ligand>
        <name>ATP</name>
        <dbReference type="ChEBI" id="CHEBI:30616"/>
    </ligand>
</feature>
<comment type="pathway">
    <text evidence="5 6">Purine metabolism; IMP biosynthesis via de novo pathway; 5-amino-1-(5-phospho-D-ribosyl)imidazole-4-carboxylate from 5-amino-1-(5-phospho-D-ribosyl)imidazole (N5-CAIR route): step 1/2.</text>
</comment>
<evidence type="ECO:0000256" key="1">
    <source>
        <dbReference type="ARBA" id="ARBA00022598"/>
    </source>
</evidence>
<proteinExistence type="inferred from homology"/>
<feature type="binding site" evidence="5">
    <location>
        <position position="214"/>
    </location>
    <ligand>
        <name>ATP</name>
        <dbReference type="ChEBI" id="CHEBI:30616"/>
    </ligand>
</feature>
<dbReference type="InterPro" id="IPR040686">
    <property type="entry name" value="PurK_C"/>
</dbReference>
<evidence type="ECO:0000313" key="8">
    <source>
        <dbReference type="EMBL" id="KHD85427.1"/>
    </source>
</evidence>
<evidence type="ECO:0000313" key="9">
    <source>
        <dbReference type="EMBL" id="NEY21302.1"/>
    </source>
</evidence>
<dbReference type="NCBIfam" id="NF004675">
    <property type="entry name" value="PRK06019.1-1"/>
    <property type="match status" value="1"/>
</dbReference>
<dbReference type="GO" id="GO:0034028">
    <property type="term" value="F:5-(carboxyamino)imidazole ribonucleotide synthase activity"/>
    <property type="evidence" value="ECO:0007669"/>
    <property type="project" value="UniProtKB-UniRule"/>
</dbReference>
<keyword evidence="11" id="KW-1185">Reference proteome</keyword>
<dbReference type="PANTHER" id="PTHR11609">
    <property type="entry name" value="PURINE BIOSYNTHESIS PROTEIN 6/7, PUR6/7"/>
    <property type="match status" value="1"/>
</dbReference>
<dbReference type="InterPro" id="IPR054350">
    <property type="entry name" value="PurT/PurK_preATP-grasp"/>
</dbReference>
<dbReference type="EMBL" id="JRUN01000023">
    <property type="protein sequence ID" value="KHD85427.1"/>
    <property type="molecule type" value="Genomic_DNA"/>
</dbReference>
<evidence type="ECO:0000313" key="11">
    <source>
        <dbReference type="Proteomes" id="UP000476934"/>
    </source>
</evidence>
<evidence type="ECO:0000259" key="7">
    <source>
        <dbReference type="PROSITE" id="PS50975"/>
    </source>
</evidence>
<dbReference type="InterPro" id="IPR016185">
    <property type="entry name" value="PreATP-grasp_dom_sf"/>
</dbReference>
<dbReference type="SUPFAM" id="SSF51246">
    <property type="entry name" value="Rudiment single hybrid motif"/>
    <property type="match status" value="1"/>
</dbReference>
<reference evidence="9 11" key="3">
    <citation type="submission" date="2020-03" db="EMBL/GenBank/DDBJ databases">
        <title>Bacillus aquiflavi sp. nov., isolated from yellow water of strong flavor Chinese baijiu in Yibin region of China.</title>
        <authorList>
            <person name="Xie J."/>
        </authorList>
    </citation>
    <scope>NUCLEOTIDE SEQUENCE [LARGE SCALE GENOMIC DNA]</scope>
    <source>
        <strain evidence="9 11">Gsoil 114</strain>
    </source>
</reference>